<dbReference type="Pfam" id="PF08241">
    <property type="entry name" value="Methyltransf_11"/>
    <property type="match status" value="1"/>
</dbReference>
<dbReference type="RefSeq" id="WP_141864879.1">
    <property type="nucleotide sequence ID" value="NZ_BAABAN010000016.1"/>
</dbReference>
<dbReference type="Proteomes" id="UP000319746">
    <property type="component" value="Unassembled WGS sequence"/>
</dbReference>
<keyword evidence="3" id="KW-0949">S-adenosyl-L-methionine</keyword>
<evidence type="ECO:0000259" key="4">
    <source>
        <dbReference type="PROSITE" id="PS50987"/>
    </source>
</evidence>
<dbReference type="OrthoDB" id="21342at2"/>
<dbReference type="InterPro" id="IPR013216">
    <property type="entry name" value="Methyltransf_11"/>
</dbReference>
<evidence type="ECO:0000256" key="3">
    <source>
        <dbReference type="ARBA" id="ARBA00022691"/>
    </source>
</evidence>
<dbReference type="GO" id="GO:0003700">
    <property type="term" value="F:DNA-binding transcription factor activity"/>
    <property type="evidence" value="ECO:0007669"/>
    <property type="project" value="InterPro"/>
</dbReference>
<dbReference type="InterPro" id="IPR036390">
    <property type="entry name" value="WH_DNA-bd_sf"/>
</dbReference>
<dbReference type="GO" id="GO:0008757">
    <property type="term" value="F:S-adenosylmethionine-dependent methyltransferase activity"/>
    <property type="evidence" value="ECO:0007669"/>
    <property type="project" value="InterPro"/>
</dbReference>
<dbReference type="CDD" id="cd00090">
    <property type="entry name" value="HTH_ARSR"/>
    <property type="match status" value="1"/>
</dbReference>
<name>A0A543AP25_9MICC</name>
<sequence length="356" mass="39561">MTGVQPQINRYWNYRAPTYDAHQQRADRRNADQAAWTRAVSPALPESVKDVLDVGTGTGYLAFLLADLGYTVTATDLSEGMLAIADDRAQERSAQHKPNPTFGIGDAIRPDFEPASFDVVANRYLMWTLRDPLEALLNWKRMLRPEGRLMIIDAPWFPNGLEANLTENFVEHYGGHVADELPLAEAHSIHDTLAIIRQAGFHHVTATPLAEVFTLDQAAGVAPGHHVQMQYIITARKAPTVQNGTDHEHIAEAAVARMEPQLELWTEAFTVCADPTRLKLLIAMHAAPEATVTQLAAAVDSTPNAVTQALRKLHSIGVAEPRTHGRHRRWRLTDHRIHDLLHHVAAPHSELHPDHP</sequence>
<dbReference type="Gene3D" id="3.40.50.150">
    <property type="entry name" value="Vaccinia Virus protein VP39"/>
    <property type="match status" value="1"/>
</dbReference>
<dbReference type="InterPro" id="IPR029063">
    <property type="entry name" value="SAM-dependent_MTases_sf"/>
</dbReference>
<proteinExistence type="predicted"/>
<dbReference type="SUPFAM" id="SSF46785">
    <property type="entry name" value="Winged helix' DNA-binding domain"/>
    <property type="match status" value="1"/>
</dbReference>
<evidence type="ECO:0000256" key="2">
    <source>
        <dbReference type="ARBA" id="ARBA00022679"/>
    </source>
</evidence>
<dbReference type="GO" id="GO:0032259">
    <property type="term" value="P:methylation"/>
    <property type="evidence" value="ECO:0007669"/>
    <property type="project" value="UniProtKB-KW"/>
</dbReference>
<keyword evidence="5" id="KW-0830">Ubiquinone</keyword>
<dbReference type="Pfam" id="PF13412">
    <property type="entry name" value="HTH_24"/>
    <property type="match status" value="1"/>
</dbReference>
<dbReference type="InterPro" id="IPR011991">
    <property type="entry name" value="ArsR-like_HTH"/>
</dbReference>
<protein>
    <submittedName>
        <fullName evidence="5">Ubiquinone/menaquinone biosynthesis C-methylase UbiE</fullName>
    </submittedName>
</protein>
<comment type="caution">
    <text evidence="5">The sequence shown here is derived from an EMBL/GenBank/DDBJ whole genome shotgun (WGS) entry which is preliminary data.</text>
</comment>
<dbReference type="PANTHER" id="PTHR43464:SF19">
    <property type="entry name" value="UBIQUINONE BIOSYNTHESIS O-METHYLTRANSFERASE, MITOCHONDRIAL"/>
    <property type="match status" value="1"/>
</dbReference>
<dbReference type="InterPro" id="IPR001845">
    <property type="entry name" value="HTH_ArsR_DNA-bd_dom"/>
</dbReference>
<evidence type="ECO:0000313" key="5">
    <source>
        <dbReference type="EMBL" id="TQL74327.1"/>
    </source>
</evidence>
<dbReference type="PROSITE" id="PS50987">
    <property type="entry name" value="HTH_ARSR_2"/>
    <property type="match status" value="1"/>
</dbReference>
<dbReference type="AlphaFoldDB" id="A0A543AP25"/>
<organism evidence="5 6">
    <name type="scientific">Enteractinococcus coprophilus</name>
    <dbReference type="NCBI Taxonomy" id="1027633"/>
    <lineage>
        <taxon>Bacteria</taxon>
        <taxon>Bacillati</taxon>
        <taxon>Actinomycetota</taxon>
        <taxon>Actinomycetes</taxon>
        <taxon>Micrococcales</taxon>
        <taxon>Micrococcaceae</taxon>
    </lineage>
</organism>
<evidence type="ECO:0000256" key="1">
    <source>
        <dbReference type="ARBA" id="ARBA00022603"/>
    </source>
</evidence>
<dbReference type="CDD" id="cd02440">
    <property type="entry name" value="AdoMet_MTases"/>
    <property type="match status" value="1"/>
</dbReference>
<accession>A0A543AP25</accession>
<dbReference type="EMBL" id="VFOU01000001">
    <property type="protein sequence ID" value="TQL74327.1"/>
    <property type="molecule type" value="Genomic_DNA"/>
</dbReference>
<keyword evidence="6" id="KW-1185">Reference proteome</keyword>
<feature type="domain" description="HTH arsR-type" evidence="4">
    <location>
        <begin position="257"/>
        <end position="352"/>
    </location>
</feature>
<keyword evidence="2" id="KW-0808">Transferase</keyword>
<dbReference type="InterPro" id="IPR036388">
    <property type="entry name" value="WH-like_DNA-bd_sf"/>
</dbReference>
<gene>
    <name evidence="5" type="ORF">FB556_0789</name>
</gene>
<dbReference type="Gene3D" id="1.10.10.10">
    <property type="entry name" value="Winged helix-like DNA-binding domain superfamily/Winged helix DNA-binding domain"/>
    <property type="match status" value="1"/>
</dbReference>
<dbReference type="SUPFAM" id="SSF53335">
    <property type="entry name" value="S-adenosyl-L-methionine-dependent methyltransferases"/>
    <property type="match status" value="1"/>
</dbReference>
<keyword evidence="1 5" id="KW-0489">Methyltransferase</keyword>
<dbReference type="SMART" id="SM00418">
    <property type="entry name" value="HTH_ARSR"/>
    <property type="match status" value="1"/>
</dbReference>
<reference evidence="5 6" key="1">
    <citation type="submission" date="2019-06" db="EMBL/GenBank/DDBJ databases">
        <title>Sequencing the genomes of 1000 actinobacteria strains.</title>
        <authorList>
            <person name="Klenk H.-P."/>
        </authorList>
    </citation>
    <scope>NUCLEOTIDE SEQUENCE [LARGE SCALE GENOMIC DNA]</scope>
    <source>
        <strain evidence="5 6">DSM 24083</strain>
    </source>
</reference>
<dbReference type="PANTHER" id="PTHR43464">
    <property type="entry name" value="METHYLTRANSFERASE"/>
    <property type="match status" value="1"/>
</dbReference>
<evidence type="ECO:0000313" key="6">
    <source>
        <dbReference type="Proteomes" id="UP000319746"/>
    </source>
</evidence>